<dbReference type="AlphaFoldDB" id="A0A7X2XYD4"/>
<dbReference type="InterPro" id="IPR027417">
    <property type="entry name" value="P-loop_NTPase"/>
</dbReference>
<dbReference type="RefSeq" id="WP_155431882.1">
    <property type="nucleotide sequence ID" value="NZ_WNJO01000008.1"/>
</dbReference>
<accession>A0A7X2XYD4</accession>
<name>A0A7X2XYD4_9LACO</name>
<dbReference type="InterPro" id="IPR038734">
    <property type="entry name" value="YhaN_AAA"/>
</dbReference>
<feature type="coiled-coil region" evidence="1">
    <location>
        <begin position="272"/>
        <end position="299"/>
    </location>
</feature>
<proteinExistence type="predicted"/>
<evidence type="ECO:0000256" key="1">
    <source>
        <dbReference type="SAM" id="Coils"/>
    </source>
</evidence>
<evidence type="ECO:0000259" key="2">
    <source>
        <dbReference type="Pfam" id="PF13514"/>
    </source>
</evidence>
<feature type="coiled-coil region" evidence="1">
    <location>
        <begin position="207"/>
        <end position="248"/>
    </location>
</feature>
<feature type="domain" description="YhaN AAA" evidence="2">
    <location>
        <begin position="1"/>
        <end position="200"/>
    </location>
</feature>
<reference evidence="3 4" key="1">
    <citation type="submission" date="2019-11" db="EMBL/GenBank/DDBJ databases">
        <title>Lactobacillus sp. nov. CRM56-3, isolated from fermented tea leaves.</title>
        <authorList>
            <person name="Phuengjayaem S."/>
            <person name="Tanasupawat S."/>
        </authorList>
    </citation>
    <scope>NUCLEOTIDE SEQUENCE [LARGE SCALE GENOMIC DNA]</scope>
    <source>
        <strain evidence="3 4">CRM56-3</strain>
    </source>
</reference>
<organism evidence="3 4">
    <name type="scientific">Secundilactobacillus folii</name>
    <dbReference type="NCBI Taxonomy" id="2678357"/>
    <lineage>
        <taxon>Bacteria</taxon>
        <taxon>Bacillati</taxon>
        <taxon>Bacillota</taxon>
        <taxon>Bacilli</taxon>
        <taxon>Lactobacillales</taxon>
        <taxon>Lactobacillaceae</taxon>
        <taxon>Secundilactobacillus</taxon>
    </lineage>
</organism>
<dbReference type="SUPFAM" id="SSF52540">
    <property type="entry name" value="P-loop containing nucleoside triphosphate hydrolases"/>
    <property type="match status" value="1"/>
</dbReference>
<dbReference type="EMBL" id="WNJO01000008">
    <property type="protein sequence ID" value="MTV82611.1"/>
    <property type="molecule type" value="Genomic_DNA"/>
</dbReference>
<dbReference type="Proteomes" id="UP000466388">
    <property type="component" value="Unassembled WGS sequence"/>
</dbReference>
<comment type="caution">
    <text evidence="3">The sequence shown here is derived from an EMBL/GenBank/DDBJ whole genome shotgun (WGS) entry which is preliminary data.</text>
</comment>
<evidence type="ECO:0000313" key="3">
    <source>
        <dbReference type="EMBL" id="MTV82611.1"/>
    </source>
</evidence>
<sequence length="885" mass="100396">MRITKLKIYGFGQFNDTVLDLADDFQVIYGENEAGKSTLVAFITSLLFGFATGKHRYEMYQPKRGSQYGGEVSFTHAGTHYWLKRVAGTHGGEVTFRNIDTNAGLGKADLEALLQPMNRELFQQIFCFGERQLQAVFNLNRFDLVQRIQRVGAIGSESWIGLTKTLTSEAGELYKPRGRVQPLVRLLHEYDSINEKVASVKGQFQQYQSLQSEAQKTRLELNQIQRELNQLNQQINQYQRLLPIYERYQALNSDPKQAANEAVISADDWREVTQLSIAIKQAQSELSALQQRIKQQTADQEVTADQQFYRDHRERIDKLATQLAPMTELQQQQTRRQAQMNSGQQELAELSKQYGSSLPQAAVLNDSESQSLQVLFDQQQHLIIEREARAKQRQEHQATFQALTDKANSDAPSGIDLKWLIGGVAVIIIALFGLSGILRTVGGVVGLFVAGYGIFKQTIFGGNQSDTDSQLALLSSQLDQDRNQLTKLDQQLVEIESQITQFGTAHQLTGFDTADWLAIQPDLRTYQTLQKQVAAQQDQLTQDTRTLRTYLVQWQFAGDVIGLGGSDDYQLQLIGQFLSERRDESQRLSWAGETLKANAERQSMLQKQLRDQQSQLQQRLSQYQVATVEAFESRYQAEQTLTKQSEQRNALNAQLTSADRQLLRKTASKDDLVASEKVAQVKLNQFKQQQGTLLEQASRQNYQLERLATSDRYQKLLQQRADLQSEIISLTDEWLTKQLLIKWIDQTLMTASQGRQPQIIATAETFFKTLTGERYDQIIFTDQTVQVERTDGLKFDVGELSSGTAEQLYVALRFAFTKVMADAVAMPIIIDDAFVNFDRDRTKRALSMLQKLASSSQVLYFTANRDNLSLVASDQVYHLEAGKSE</sequence>
<evidence type="ECO:0000313" key="4">
    <source>
        <dbReference type="Proteomes" id="UP000466388"/>
    </source>
</evidence>
<feature type="coiled-coil region" evidence="1">
    <location>
        <begin position="471"/>
        <end position="498"/>
    </location>
</feature>
<keyword evidence="1" id="KW-0175">Coiled coil</keyword>
<feature type="coiled-coil region" evidence="1">
    <location>
        <begin position="606"/>
        <end position="661"/>
    </location>
</feature>
<dbReference type="PANTHER" id="PTHR41259">
    <property type="entry name" value="DOUBLE-STRAND BREAK REPAIR RAD50 ATPASE, PUTATIVE-RELATED"/>
    <property type="match status" value="1"/>
</dbReference>
<dbReference type="Pfam" id="PF13514">
    <property type="entry name" value="AAA_27"/>
    <property type="match status" value="1"/>
</dbReference>
<keyword evidence="4" id="KW-1185">Reference proteome</keyword>
<dbReference type="Gene3D" id="3.40.50.300">
    <property type="entry name" value="P-loop containing nucleotide triphosphate hydrolases"/>
    <property type="match status" value="2"/>
</dbReference>
<dbReference type="PANTHER" id="PTHR41259:SF1">
    <property type="entry name" value="DOUBLE-STRAND BREAK REPAIR RAD50 ATPASE, PUTATIVE-RELATED"/>
    <property type="match status" value="1"/>
</dbReference>
<gene>
    <name evidence="3" type="ORF">GM612_08120</name>
</gene>
<protein>
    <submittedName>
        <fullName evidence="3">AAA family ATPase</fullName>
    </submittedName>
</protein>